<feature type="compositionally biased region" description="Basic and acidic residues" evidence="1">
    <location>
        <begin position="229"/>
        <end position="242"/>
    </location>
</feature>
<evidence type="ECO:0000313" key="2">
    <source>
        <dbReference type="EMBL" id="GJS95727.1"/>
    </source>
</evidence>
<reference evidence="2" key="1">
    <citation type="journal article" date="2022" name="Int. J. Mol. Sci.">
        <title>Draft Genome of Tanacetum Coccineum: Genomic Comparison of Closely Related Tanacetum-Family Plants.</title>
        <authorList>
            <person name="Yamashiro T."/>
            <person name="Shiraishi A."/>
            <person name="Nakayama K."/>
            <person name="Satake H."/>
        </authorList>
    </citation>
    <scope>NUCLEOTIDE SEQUENCE</scope>
</reference>
<protein>
    <submittedName>
        <fullName evidence="2">Uncharacterized protein</fullName>
    </submittedName>
</protein>
<dbReference type="Proteomes" id="UP001151760">
    <property type="component" value="Unassembled WGS sequence"/>
</dbReference>
<evidence type="ECO:0000313" key="3">
    <source>
        <dbReference type="Proteomes" id="UP001151760"/>
    </source>
</evidence>
<feature type="region of interest" description="Disordered" evidence="1">
    <location>
        <begin position="222"/>
        <end position="242"/>
    </location>
</feature>
<gene>
    <name evidence="2" type="ORF">Tco_0802695</name>
</gene>
<name>A0ABQ5A3M7_9ASTR</name>
<organism evidence="2 3">
    <name type="scientific">Tanacetum coccineum</name>
    <dbReference type="NCBI Taxonomy" id="301880"/>
    <lineage>
        <taxon>Eukaryota</taxon>
        <taxon>Viridiplantae</taxon>
        <taxon>Streptophyta</taxon>
        <taxon>Embryophyta</taxon>
        <taxon>Tracheophyta</taxon>
        <taxon>Spermatophyta</taxon>
        <taxon>Magnoliopsida</taxon>
        <taxon>eudicotyledons</taxon>
        <taxon>Gunneridae</taxon>
        <taxon>Pentapetalae</taxon>
        <taxon>asterids</taxon>
        <taxon>campanulids</taxon>
        <taxon>Asterales</taxon>
        <taxon>Asteraceae</taxon>
        <taxon>Asteroideae</taxon>
        <taxon>Anthemideae</taxon>
        <taxon>Anthemidinae</taxon>
        <taxon>Tanacetum</taxon>
    </lineage>
</organism>
<dbReference type="EMBL" id="BQNB010011832">
    <property type="protein sequence ID" value="GJS95727.1"/>
    <property type="molecule type" value="Genomic_DNA"/>
</dbReference>
<evidence type="ECO:0000256" key="1">
    <source>
        <dbReference type="SAM" id="MobiDB-lite"/>
    </source>
</evidence>
<proteinExistence type="predicted"/>
<keyword evidence="3" id="KW-1185">Reference proteome</keyword>
<sequence length="275" mass="30722">MELVLEQTQLGTSYEVSVSAEGIEEFKRKVKIKGEKKESLLTLRQKPERFYTSAGNPVKEILLKLNLPDHRILKDRHGDDLDIIDSLIVSATPNKPENEATSTKLPAITPLDLESQTDENTLFSASSVGYRCRLFLCRLQKRSPGTSSCSPLVLSWLSCKPYPQHTYSLSTAFTKLFSSLLCQSSTKMPKFLLLYALFLAAIISCSPRFFSLSLGVPSIPPDKAQNRKRASDEDPRSECSKTKRKLVDIQAVEDPGSECLKTKGNIVQAKIEKHE</sequence>
<comment type="caution">
    <text evidence="2">The sequence shown here is derived from an EMBL/GenBank/DDBJ whole genome shotgun (WGS) entry which is preliminary data.</text>
</comment>
<accession>A0ABQ5A3M7</accession>
<reference evidence="2" key="2">
    <citation type="submission" date="2022-01" db="EMBL/GenBank/DDBJ databases">
        <authorList>
            <person name="Yamashiro T."/>
            <person name="Shiraishi A."/>
            <person name="Satake H."/>
            <person name="Nakayama K."/>
        </authorList>
    </citation>
    <scope>NUCLEOTIDE SEQUENCE</scope>
</reference>